<name>A0A1Q9EB65_SYMMI</name>
<dbReference type="OrthoDB" id="448222at2759"/>
<feature type="region of interest" description="Disordered" evidence="1">
    <location>
        <begin position="86"/>
        <end position="128"/>
    </location>
</feature>
<dbReference type="Proteomes" id="UP000186817">
    <property type="component" value="Unassembled WGS sequence"/>
</dbReference>
<accession>A0A1Q9EB65</accession>
<protein>
    <submittedName>
        <fullName evidence="2">Uncharacterized protein</fullName>
    </submittedName>
</protein>
<evidence type="ECO:0000313" key="3">
    <source>
        <dbReference type="Proteomes" id="UP000186817"/>
    </source>
</evidence>
<dbReference type="EMBL" id="LSRX01000204">
    <property type="protein sequence ID" value="OLQ04647.1"/>
    <property type="molecule type" value="Genomic_DNA"/>
</dbReference>
<proteinExistence type="predicted"/>
<evidence type="ECO:0000313" key="2">
    <source>
        <dbReference type="EMBL" id="OLQ04647.1"/>
    </source>
</evidence>
<feature type="compositionally biased region" description="Polar residues" evidence="1">
    <location>
        <begin position="99"/>
        <end position="109"/>
    </location>
</feature>
<evidence type="ECO:0000256" key="1">
    <source>
        <dbReference type="SAM" id="MobiDB-lite"/>
    </source>
</evidence>
<organism evidence="2 3">
    <name type="scientific">Symbiodinium microadriaticum</name>
    <name type="common">Dinoflagellate</name>
    <name type="synonym">Zooxanthella microadriatica</name>
    <dbReference type="NCBI Taxonomy" id="2951"/>
    <lineage>
        <taxon>Eukaryota</taxon>
        <taxon>Sar</taxon>
        <taxon>Alveolata</taxon>
        <taxon>Dinophyceae</taxon>
        <taxon>Suessiales</taxon>
        <taxon>Symbiodiniaceae</taxon>
        <taxon>Symbiodinium</taxon>
    </lineage>
</organism>
<dbReference type="AlphaFoldDB" id="A0A1Q9EB65"/>
<sequence length="503" mass="54298">MAKATGARHAQKEVKVECQQWLVKRTSRRISKDNGMRIGIRMVNGMLTGHGMNQIGVLSGVVRSMIGPVTGRGSMTTGVIGLRTGPRTLRDSWTPEVQLGSSGAASSRVNVPRDGARNEPPPNVSAVTVEPSDQNALRLAKTVRGAKFGLMRNLFVGACFLIGALNSGVPPMPTPSVPNLTQMPGNDPIEFADSLVEFSQASWTGRHDLDTGVQWCLSNCCPEWLAPNFPVLPLNESAPSLRSLSGKTLDVQGRKIVQLDCGYSLSVQFYVCTGIPHTGVFVQLDCGYSLSVQFYVCTGIPFPPVNVARLLLQDFWTVMSAQRLINRYLVGTDGRTAYNRRWNRDYVGAMCMFGALVDAKVLVSGKVRVPKAGSRWFTGVYLGKDTEADEAILGNASGIFKVRNVKKRDPCSAGGSGGNLTTSAPTNGTELAAMTGVMTDAMCHPSPRTLLSLNEIEWGMWATVYEGEKDAAANAWNAPAQAETVLRKNAKGTMKWVIALSRL</sequence>
<reference evidence="2 3" key="1">
    <citation type="submission" date="2016-02" db="EMBL/GenBank/DDBJ databases">
        <title>Genome analysis of coral dinoflagellate symbionts highlights evolutionary adaptations to a symbiotic lifestyle.</title>
        <authorList>
            <person name="Aranda M."/>
            <person name="Li Y."/>
            <person name="Liew Y.J."/>
            <person name="Baumgarten S."/>
            <person name="Simakov O."/>
            <person name="Wilson M."/>
            <person name="Piel J."/>
            <person name="Ashoor H."/>
            <person name="Bougouffa S."/>
            <person name="Bajic V.B."/>
            <person name="Ryu T."/>
            <person name="Ravasi T."/>
            <person name="Bayer T."/>
            <person name="Micklem G."/>
            <person name="Kim H."/>
            <person name="Bhak J."/>
            <person name="Lajeunesse T.C."/>
            <person name="Voolstra C.R."/>
        </authorList>
    </citation>
    <scope>NUCLEOTIDE SEQUENCE [LARGE SCALE GENOMIC DNA]</scope>
    <source>
        <strain evidence="2 3">CCMP2467</strain>
    </source>
</reference>
<keyword evidence="3" id="KW-1185">Reference proteome</keyword>
<gene>
    <name evidence="2" type="ORF">AK812_SmicGene12239</name>
</gene>
<comment type="caution">
    <text evidence="2">The sequence shown here is derived from an EMBL/GenBank/DDBJ whole genome shotgun (WGS) entry which is preliminary data.</text>
</comment>